<keyword evidence="1" id="KW-0677">Repeat</keyword>
<sequence>MSLLNPQLYHQPTVFSLFTTTTSVSLSKPFFLRKPPFSPLQFSLHHQSHTRNNEQFIQQEQEEEDEQVIGDCLVFEEGIFEDPFIQNEIELQTPKPDKKVNSNKNKVVVKAEDLVPANWKDVQAEINITKKERRKMAQEMEFGSKLQRKKQGLKPIPIGYATAKEYKAAKLRELKPLVLDNPKFLVEKDQLEHGNVGNVESDEVEGVGDSRVAPKNPKMAVYGRSLDDISRFLNSGLYDPESAKDPDGPRKLFTKEEKSLMNRRVPELAAATSDKWQPLHTLAASGEFYLVDALMKYNVDINVPNKEGLTAIHKAILGKKHAICNYLLRNSANPFVRDKDGATLMHYAVRTASTQMIKVLLLYNVDINLQDNDGWTPLHLAVQARRTDVVRLLLIKKADKTLKNQDGLTPLDLCLYSGRDTRTYEMIRLLKLPPKPRKLAQLME</sequence>
<keyword evidence="5" id="KW-1185">Reference proteome</keyword>
<dbReference type="PANTHER" id="PTHR24203:SF86">
    <property type="entry name" value="PROTEASOME 26S SUBUNIT, NON-ATPASE 10"/>
    <property type="match status" value="1"/>
</dbReference>
<proteinExistence type="predicted"/>
<feature type="repeat" description="ANK" evidence="3">
    <location>
        <begin position="307"/>
        <end position="339"/>
    </location>
</feature>
<gene>
    <name evidence="4" type="ORF">QVD17_09497</name>
</gene>
<evidence type="ECO:0000256" key="2">
    <source>
        <dbReference type="ARBA" id="ARBA00023043"/>
    </source>
</evidence>
<dbReference type="PROSITE" id="PS50088">
    <property type="entry name" value="ANK_REPEAT"/>
    <property type="match status" value="4"/>
</dbReference>
<keyword evidence="2 3" id="KW-0040">ANK repeat</keyword>
<evidence type="ECO:0000313" key="4">
    <source>
        <dbReference type="EMBL" id="KAK1432600.1"/>
    </source>
</evidence>
<dbReference type="Pfam" id="PF12796">
    <property type="entry name" value="Ank_2"/>
    <property type="match status" value="1"/>
</dbReference>
<feature type="repeat" description="ANK" evidence="3">
    <location>
        <begin position="373"/>
        <end position="405"/>
    </location>
</feature>
<dbReference type="SUPFAM" id="SSF48403">
    <property type="entry name" value="Ankyrin repeat"/>
    <property type="match status" value="1"/>
</dbReference>
<dbReference type="FunFam" id="1.25.40.20:FF:000461">
    <property type="entry name" value="Ankyrin repeat domain-containing protein, chloroplastic"/>
    <property type="match status" value="1"/>
</dbReference>
<name>A0AAD8NYJ1_TARER</name>
<evidence type="ECO:0000256" key="1">
    <source>
        <dbReference type="ARBA" id="ARBA00022737"/>
    </source>
</evidence>
<evidence type="ECO:0008006" key="6">
    <source>
        <dbReference type="Google" id="ProtNLM"/>
    </source>
</evidence>
<protein>
    <recommendedName>
        <fullName evidence="6">Ankyrin repeat domain-containing protein, chloroplastic</fullName>
    </recommendedName>
</protein>
<dbReference type="InterPro" id="IPR036770">
    <property type="entry name" value="Ankyrin_rpt-contain_sf"/>
</dbReference>
<dbReference type="SMART" id="SM00248">
    <property type="entry name" value="ANK"/>
    <property type="match status" value="5"/>
</dbReference>
<organism evidence="4 5">
    <name type="scientific">Tagetes erecta</name>
    <name type="common">African marigold</name>
    <dbReference type="NCBI Taxonomy" id="13708"/>
    <lineage>
        <taxon>Eukaryota</taxon>
        <taxon>Viridiplantae</taxon>
        <taxon>Streptophyta</taxon>
        <taxon>Embryophyta</taxon>
        <taxon>Tracheophyta</taxon>
        <taxon>Spermatophyta</taxon>
        <taxon>Magnoliopsida</taxon>
        <taxon>eudicotyledons</taxon>
        <taxon>Gunneridae</taxon>
        <taxon>Pentapetalae</taxon>
        <taxon>asterids</taxon>
        <taxon>campanulids</taxon>
        <taxon>Asterales</taxon>
        <taxon>Asteraceae</taxon>
        <taxon>Asteroideae</taxon>
        <taxon>Heliantheae alliance</taxon>
        <taxon>Tageteae</taxon>
        <taxon>Tagetes</taxon>
    </lineage>
</organism>
<dbReference type="EMBL" id="JAUHHV010000002">
    <property type="protein sequence ID" value="KAK1432600.1"/>
    <property type="molecule type" value="Genomic_DNA"/>
</dbReference>
<dbReference type="Gene3D" id="1.25.40.20">
    <property type="entry name" value="Ankyrin repeat-containing domain"/>
    <property type="match status" value="2"/>
</dbReference>
<dbReference type="PROSITE" id="PS50297">
    <property type="entry name" value="ANK_REP_REGION"/>
    <property type="match status" value="2"/>
</dbReference>
<dbReference type="AlphaFoldDB" id="A0AAD8NYJ1"/>
<feature type="repeat" description="ANK" evidence="3">
    <location>
        <begin position="274"/>
        <end position="306"/>
    </location>
</feature>
<feature type="repeat" description="ANK" evidence="3">
    <location>
        <begin position="340"/>
        <end position="372"/>
    </location>
</feature>
<dbReference type="InterPro" id="IPR002110">
    <property type="entry name" value="Ankyrin_rpt"/>
</dbReference>
<accession>A0AAD8NYJ1</accession>
<comment type="caution">
    <text evidence="4">The sequence shown here is derived from an EMBL/GenBank/DDBJ whole genome shotgun (WGS) entry which is preliminary data.</text>
</comment>
<dbReference type="Proteomes" id="UP001229421">
    <property type="component" value="Unassembled WGS sequence"/>
</dbReference>
<evidence type="ECO:0000256" key="3">
    <source>
        <dbReference type="PROSITE-ProRule" id="PRU00023"/>
    </source>
</evidence>
<dbReference type="PANTHER" id="PTHR24203">
    <property type="entry name" value="ANKYRIN REPEAT FAMILY PROTEIN"/>
    <property type="match status" value="1"/>
</dbReference>
<reference evidence="4" key="1">
    <citation type="journal article" date="2023" name="bioRxiv">
        <title>Improved chromosome-level genome assembly for marigold (Tagetes erecta).</title>
        <authorList>
            <person name="Jiang F."/>
            <person name="Yuan L."/>
            <person name="Wang S."/>
            <person name="Wang H."/>
            <person name="Xu D."/>
            <person name="Wang A."/>
            <person name="Fan W."/>
        </authorList>
    </citation>
    <scope>NUCLEOTIDE SEQUENCE</scope>
    <source>
        <strain evidence="4">WSJ</strain>
        <tissue evidence="4">Leaf</tissue>
    </source>
</reference>
<evidence type="ECO:0000313" key="5">
    <source>
        <dbReference type="Proteomes" id="UP001229421"/>
    </source>
</evidence>